<keyword evidence="1" id="KW-0472">Membrane</keyword>
<dbReference type="RefSeq" id="WP_108431123.1">
    <property type="nucleotide sequence ID" value="NZ_CP026947.1"/>
</dbReference>
<keyword evidence="1" id="KW-0812">Transmembrane</keyword>
<evidence type="ECO:0000256" key="1">
    <source>
        <dbReference type="SAM" id="Phobius"/>
    </source>
</evidence>
<evidence type="ECO:0000313" key="3">
    <source>
        <dbReference type="Proteomes" id="UP000244989"/>
    </source>
</evidence>
<dbReference type="KEGG" id="cyz:C3B44_03335"/>
<feature type="transmembrane region" description="Helical" evidence="1">
    <location>
        <begin position="7"/>
        <end position="29"/>
    </location>
</feature>
<proteinExistence type="predicted"/>
<protein>
    <recommendedName>
        <fullName evidence="4">Cardiolipin synthase N-terminal domain-containing protein</fullName>
    </recommendedName>
</protein>
<organism evidence="2 3">
    <name type="scientific">Corynebacterium yudongzhengii</name>
    <dbReference type="NCBI Taxonomy" id="2080740"/>
    <lineage>
        <taxon>Bacteria</taxon>
        <taxon>Bacillati</taxon>
        <taxon>Actinomycetota</taxon>
        <taxon>Actinomycetes</taxon>
        <taxon>Mycobacteriales</taxon>
        <taxon>Corynebacteriaceae</taxon>
        <taxon>Corynebacterium</taxon>
    </lineage>
</organism>
<dbReference type="Proteomes" id="UP000244989">
    <property type="component" value="Unassembled WGS sequence"/>
</dbReference>
<comment type="caution">
    <text evidence="2">The sequence shown here is derived from an EMBL/GenBank/DDBJ whole genome shotgun (WGS) entry which is preliminary data.</text>
</comment>
<dbReference type="AlphaFoldDB" id="A0A2U1T7E3"/>
<evidence type="ECO:0000313" key="2">
    <source>
        <dbReference type="EMBL" id="PWC01924.1"/>
    </source>
</evidence>
<sequence>MTGTEDLLLIVLVGGGLLILATLVGALIVHKVEQKRGTYHLERVKWTVIVASVPLLGFLLWLFFRSSRDPDERTNID</sequence>
<dbReference type="EMBL" id="QEEZ01000007">
    <property type="protein sequence ID" value="PWC01924.1"/>
    <property type="molecule type" value="Genomic_DNA"/>
</dbReference>
<keyword evidence="1" id="KW-1133">Transmembrane helix</keyword>
<keyword evidence="3" id="KW-1185">Reference proteome</keyword>
<feature type="transmembrane region" description="Helical" evidence="1">
    <location>
        <begin position="44"/>
        <end position="64"/>
    </location>
</feature>
<gene>
    <name evidence="2" type="ORF">DF222_04910</name>
</gene>
<accession>A0A2U1T7E3</accession>
<reference evidence="3" key="1">
    <citation type="submission" date="2018-04" db="EMBL/GenBank/DDBJ databases">
        <authorList>
            <person name="Liu S."/>
            <person name="Wang Z."/>
            <person name="Li J."/>
        </authorList>
    </citation>
    <scope>NUCLEOTIDE SEQUENCE [LARGE SCALE GENOMIC DNA]</scope>
    <source>
        <strain evidence="3">2189</strain>
    </source>
</reference>
<name>A0A2U1T7E3_9CORY</name>
<evidence type="ECO:0008006" key="4">
    <source>
        <dbReference type="Google" id="ProtNLM"/>
    </source>
</evidence>